<keyword evidence="5" id="KW-1185">Reference proteome</keyword>
<evidence type="ECO:0000313" key="3">
    <source>
        <dbReference type="EMBL" id="SEO03768.1"/>
    </source>
</evidence>
<keyword evidence="1" id="KW-1133">Transmembrane helix</keyword>
<dbReference type="EMBL" id="FODH01000004">
    <property type="protein sequence ID" value="SEO03768.1"/>
    <property type="molecule type" value="Genomic_DNA"/>
</dbReference>
<gene>
    <name evidence="2" type="ORF">KP014_09205</name>
    <name evidence="3" type="ORF">SAMN04487895_104314</name>
</gene>
<dbReference type="EMBL" id="CP076607">
    <property type="protein sequence ID" value="QWU17309.1"/>
    <property type="molecule type" value="Genomic_DNA"/>
</dbReference>
<dbReference type="Proteomes" id="UP000683429">
    <property type="component" value="Chromosome"/>
</dbReference>
<organism evidence="3 4">
    <name type="scientific">Paenibacillus sophorae</name>
    <dbReference type="NCBI Taxonomy" id="1333845"/>
    <lineage>
        <taxon>Bacteria</taxon>
        <taxon>Bacillati</taxon>
        <taxon>Bacillota</taxon>
        <taxon>Bacilli</taxon>
        <taxon>Bacillales</taxon>
        <taxon>Paenibacillaceae</taxon>
        <taxon>Paenibacillus</taxon>
    </lineage>
</organism>
<proteinExistence type="predicted"/>
<evidence type="ECO:0000313" key="4">
    <source>
        <dbReference type="Proteomes" id="UP000198809"/>
    </source>
</evidence>
<reference evidence="3 4" key="1">
    <citation type="submission" date="2016-10" db="EMBL/GenBank/DDBJ databases">
        <authorList>
            <person name="de Groot N.N."/>
        </authorList>
    </citation>
    <scope>NUCLEOTIDE SEQUENCE [LARGE SCALE GENOMIC DNA]</scope>
    <source>
        <strain evidence="3 4">CGMCC 1.10238</strain>
    </source>
</reference>
<dbReference type="AlphaFoldDB" id="A0A1H8LG94"/>
<dbReference type="RefSeq" id="WP_175491828.1">
    <property type="nucleotide sequence ID" value="NZ_CP076607.1"/>
</dbReference>
<keyword evidence="1" id="KW-0472">Membrane</keyword>
<dbReference type="Proteomes" id="UP000198809">
    <property type="component" value="Unassembled WGS sequence"/>
</dbReference>
<reference evidence="2 5" key="2">
    <citation type="submission" date="2021-06" db="EMBL/GenBank/DDBJ databases">
        <title>Whole genome sequence of Paenibacillus sophorae DSM23020 for comparative genomics.</title>
        <authorList>
            <person name="Kim M.-J."/>
            <person name="Lee G."/>
            <person name="Shin J.-H."/>
        </authorList>
    </citation>
    <scope>NUCLEOTIDE SEQUENCE [LARGE SCALE GENOMIC DNA]</scope>
    <source>
        <strain evidence="2 5">DSM 23020</strain>
    </source>
</reference>
<keyword evidence="1" id="KW-0812">Transmembrane</keyword>
<evidence type="ECO:0000313" key="2">
    <source>
        <dbReference type="EMBL" id="QWU17309.1"/>
    </source>
</evidence>
<accession>A0A1H8LG94</accession>
<protein>
    <submittedName>
        <fullName evidence="3">Uncharacterized protein</fullName>
    </submittedName>
</protein>
<evidence type="ECO:0000313" key="5">
    <source>
        <dbReference type="Proteomes" id="UP000683429"/>
    </source>
</evidence>
<evidence type="ECO:0000256" key="1">
    <source>
        <dbReference type="SAM" id="Phobius"/>
    </source>
</evidence>
<name>A0A1H8LG94_9BACL</name>
<sequence length="55" mass="6457">MDPRYQDSSVEAEHLETHKKADSSLIASAFIEYAAYFIIFLGFLYFLVIYLFPKF</sequence>
<feature type="transmembrane region" description="Helical" evidence="1">
    <location>
        <begin position="33"/>
        <end position="52"/>
    </location>
</feature>